<dbReference type="Proteomes" id="UP000002941">
    <property type="component" value="Unassembled WGS sequence"/>
</dbReference>
<comment type="caution">
    <text evidence="6">The sequence shown here is derived from an EMBL/GenBank/DDBJ whole genome shotgun (WGS) entry which is preliminary data.</text>
</comment>
<feature type="compositionally biased region" description="Basic and acidic residues" evidence="5">
    <location>
        <begin position="1"/>
        <end position="11"/>
    </location>
</feature>
<feature type="region of interest" description="Disordered" evidence="5">
    <location>
        <begin position="1"/>
        <end position="20"/>
    </location>
</feature>
<evidence type="ECO:0000313" key="6">
    <source>
        <dbReference type="EMBL" id="EJF39762.1"/>
    </source>
</evidence>
<keyword evidence="4" id="KW-0472">Membrane</keyword>
<dbReference type="PANTHER" id="PTHR30168:SF0">
    <property type="entry name" value="INNER MEMBRANE PROTEIN"/>
    <property type="match status" value="1"/>
</dbReference>
<protein>
    <submittedName>
        <fullName evidence="6">Putative neutral zinc metallopeptidase</fullName>
    </submittedName>
</protein>
<dbReference type="eggNOG" id="COG2321">
    <property type="taxonomic scope" value="Bacteria"/>
</dbReference>
<gene>
    <name evidence="6" type="ORF">HMPREF1318_1780</name>
</gene>
<evidence type="ECO:0000256" key="2">
    <source>
        <dbReference type="ARBA" id="ARBA00022692"/>
    </source>
</evidence>
<comment type="subcellular location">
    <subcellularLocation>
        <location evidence="1">Membrane</location>
        <topology evidence="1">Single-pass membrane protein</topology>
    </subcellularLocation>
</comment>
<dbReference type="PANTHER" id="PTHR30168">
    <property type="entry name" value="PUTATIVE MEMBRANE PROTEIN YPFJ"/>
    <property type="match status" value="1"/>
</dbReference>
<dbReference type="OrthoDB" id="9774900at2"/>
<keyword evidence="2" id="KW-0812">Transmembrane</keyword>
<dbReference type="GO" id="GO:0016020">
    <property type="term" value="C:membrane"/>
    <property type="evidence" value="ECO:0007669"/>
    <property type="project" value="UniProtKB-SubCell"/>
</dbReference>
<evidence type="ECO:0000256" key="5">
    <source>
        <dbReference type="SAM" id="MobiDB-lite"/>
    </source>
</evidence>
<name>J0N5M0_9ACTO</name>
<evidence type="ECO:0000256" key="4">
    <source>
        <dbReference type="ARBA" id="ARBA00023136"/>
    </source>
</evidence>
<evidence type="ECO:0000313" key="7">
    <source>
        <dbReference type="Proteomes" id="UP000002941"/>
    </source>
</evidence>
<keyword evidence="7" id="KW-1185">Reference proteome</keyword>
<organism evidence="6 7">
    <name type="scientific">Actinomyces massiliensis F0489</name>
    <dbReference type="NCBI Taxonomy" id="1125718"/>
    <lineage>
        <taxon>Bacteria</taxon>
        <taxon>Bacillati</taxon>
        <taxon>Actinomycetota</taxon>
        <taxon>Actinomycetes</taxon>
        <taxon>Actinomycetales</taxon>
        <taxon>Actinomycetaceae</taxon>
        <taxon>Actinomyces</taxon>
    </lineage>
</organism>
<dbReference type="InterPro" id="IPR007343">
    <property type="entry name" value="Uncharacterised_pept_Zn_put"/>
</dbReference>
<evidence type="ECO:0000256" key="3">
    <source>
        <dbReference type="ARBA" id="ARBA00022989"/>
    </source>
</evidence>
<keyword evidence="3" id="KW-1133">Transmembrane helix</keyword>
<accession>J0N5M0</accession>
<evidence type="ECO:0000256" key="1">
    <source>
        <dbReference type="ARBA" id="ARBA00004167"/>
    </source>
</evidence>
<reference evidence="6 7" key="1">
    <citation type="submission" date="2012-05" db="EMBL/GenBank/DDBJ databases">
        <authorList>
            <person name="Harkins D.M."/>
            <person name="Madupu R."/>
            <person name="Durkin A.S."/>
            <person name="Torralba M."/>
            <person name="Methe B."/>
            <person name="Sutton G.G."/>
            <person name="Nelson K.E."/>
        </authorList>
    </citation>
    <scope>NUCLEOTIDE SEQUENCE [LARGE SCALE GENOMIC DNA]</scope>
    <source>
        <strain evidence="6 7">F0489</strain>
    </source>
</reference>
<dbReference type="Pfam" id="PF04228">
    <property type="entry name" value="Zn_peptidase"/>
    <property type="match status" value="1"/>
</dbReference>
<dbReference type="RefSeq" id="WP_008732602.1">
    <property type="nucleotide sequence ID" value="NZ_AKFT01000173.1"/>
</dbReference>
<dbReference type="AlphaFoldDB" id="J0N5M0"/>
<proteinExistence type="predicted"/>
<dbReference type="PATRIC" id="fig|1125718.3.peg.2110"/>
<dbReference type="EMBL" id="AKFT01000173">
    <property type="protein sequence ID" value="EJF39762.1"/>
    <property type="molecule type" value="Genomic_DNA"/>
</dbReference>
<sequence length="304" mass="31992">MSFNRDIKIDPNRVSTGGGGRGAAIGGGSIITVLAVLLISHFTGVDLTGLLGQDQGTTSSTASSIDMSVCGDGTTANGDAANQYPQCRMVATAESLDAVWGEQLPAQATTAYTKPNFHLWDGSSVRTACGTASSSVGPFYCPGDSTVYLDMNFFSDMERTVGAQDTPLAEEYIVAHEFGHHIQNLLGTMDRADRSGTGATSDSVRLELQADCYAGIWVHNASTTPDPDTGVPFLTEPSQEEISSAIQAAESVGDDHIQQRSGGGVDADSWTHGSSEQRVRWFTTGMESGSTQQCDTFEVPGSDL</sequence>